<comment type="caution">
    <text evidence="1">The sequence shown here is derived from an EMBL/GenBank/DDBJ whole genome shotgun (WGS) entry which is preliminary data.</text>
</comment>
<dbReference type="Proteomes" id="UP000028702">
    <property type="component" value="Unassembled WGS sequence"/>
</dbReference>
<dbReference type="AlphaFoldDB" id="A0A081B9X8"/>
<protein>
    <submittedName>
        <fullName evidence="1">Conserved protein</fullName>
    </submittedName>
</protein>
<sequence>MKFETLTLPFAASHYLVAPQGLCQAAVPHRYSPVFSAPPEALEERLLRLIKLEPGMVERLQDRDEGQHTYVQRSFFLNLPEIVTFQACAEGEGKSSIAIYSRSETALPDFGGNKYRVESWLGYLEESFETVW</sequence>
<reference evidence="1 2" key="1">
    <citation type="submission" date="2014-07" db="EMBL/GenBank/DDBJ databases">
        <title>Tepidicaulis marinum gen. nov., sp. nov., a novel marine bacterium denitrifying nitrate to nitrous oxide strictly under microaerobic conditions.</title>
        <authorList>
            <person name="Takeuchi M."/>
            <person name="Yamagishi T."/>
            <person name="Kamagata Y."/>
            <person name="Oshima K."/>
            <person name="Hattori M."/>
            <person name="Katayama T."/>
            <person name="Hanada S."/>
            <person name="Tamaki H."/>
            <person name="Marumo K."/>
            <person name="Maeda H."/>
            <person name="Nedachi M."/>
            <person name="Iwasaki W."/>
            <person name="Suwa Y."/>
            <person name="Sakata S."/>
        </authorList>
    </citation>
    <scope>NUCLEOTIDE SEQUENCE [LARGE SCALE GENOMIC DNA]</scope>
    <source>
        <strain evidence="1 2">MA2</strain>
    </source>
</reference>
<dbReference type="STRING" id="1333998.M2A_1345"/>
<dbReference type="EMBL" id="BBIO01000005">
    <property type="protein sequence ID" value="GAK44846.1"/>
    <property type="molecule type" value="Genomic_DNA"/>
</dbReference>
<accession>A0A081B9X8</accession>
<organism evidence="1 2">
    <name type="scientific">Tepidicaulis marinus</name>
    <dbReference type="NCBI Taxonomy" id="1333998"/>
    <lineage>
        <taxon>Bacteria</taxon>
        <taxon>Pseudomonadati</taxon>
        <taxon>Pseudomonadota</taxon>
        <taxon>Alphaproteobacteria</taxon>
        <taxon>Hyphomicrobiales</taxon>
        <taxon>Parvibaculaceae</taxon>
        <taxon>Tepidicaulis</taxon>
    </lineage>
</organism>
<name>A0A081B9X8_9HYPH</name>
<dbReference type="RefSeq" id="WP_045444785.1">
    <property type="nucleotide sequence ID" value="NZ_BBIO01000005.1"/>
</dbReference>
<proteinExistence type="predicted"/>
<keyword evidence="2" id="KW-1185">Reference proteome</keyword>
<gene>
    <name evidence="1" type="ORF">M2A_1345</name>
</gene>
<evidence type="ECO:0000313" key="2">
    <source>
        <dbReference type="Proteomes" id="UP000028702"/>
    </source>
</evidence>
<dbReference type="eggNOG" id="COG4446">
    <property type="taxonomic scope" value="Bacteria"/>
</dbReference>
<evidence type="ECO:0000313" key="1">
    <source>
        <dbReference type="EMBL" id="GAK44846.1"/>
    </source>
</evidence>